<dbReference type="EMBL" id="BARW01017095">
    <property type="protein sequence ID" value="GAI98778.1"/>
    <property type="molecule type" value="Genomic_DNA"/>
</dbReference>
<sequence>REIMQWIQRIKKAPKILGTQGKRNKQHLSELKK</sequence>
<name>X1T0R0_9ZZZZ</name>
<reference evidence="1" key="1">
    <citation type="journal article" date="2014" name="Front. Microbiol.">
        <title>High frequency of phylogenetically diverse reductive dehalogenase-homologous genes in deep subseafloor sedimentary metagenomes.</title>
        <authorList>
            <person name="Kawai M."/>
            <person name="Futagami T."/>
            <person name="Toyoda A."/>
            <person name="Takaki Y."/>
            <person name="Nishi S."/>
            <person name="Hori S."/>
            <person name="Arai W."/>
            <person name="Tsubouchi T."/>
            <person name="Morono Y."/>
            <person name="Uchiyama I."/>
            <person name="Ito T."/>
            <person name="Fujiyama A."/>
            <person name="Inagaki F."/>
            <person name="Takami H."/>
        </authorList>
    </citation>
    <scope>NUCLEOTIDE SEQUENCE</scope>
    <source>
        <strain evidence="1">Expedition CK06-06</strain>
    </source>
</reference>
<organism evidence="1">
    <name type="scientific">marine sediment metagenome</name>
    <dbReference type="NCBI Taxonomy" id="412755"/>
    <lineage>
        <taxon>unclassified sequences</taxon>
        <taxon>metagenomes</taxon>
        <taxon>ecological metagenomes</taxon>
    </lineage>
</organism>
<accession>X1T0R0</accession>
<evidence type="ECO:0000313" key="1">
    <source>
        <dbReference type="EMBL" id="GAI98778.1"/>
    </source>
</evidence>
<proteinExistence type="predicted"/>
<protein>
    <submittedName>
        <fullName evidence="1">Uncharacterized protein</fullName>
    </submittedName>
</protein>
<feature type="non-terminal residue" evidence="1">
    <location>
        <position position="1"/>
    </location>
</feature>
<gene>
    <name evidence="1" type="ORF">S12H4_29610</name>
</gene>
<comment type="caution">
    <text evidence="1">The sequence shown here is derived from an EMBL/GenBank/DDBJ whole genome shotgun (WGS) entry which is preliminary data.</text>
</comment>
<dbReference type="AlphaFoldDB" id="X1T0R0"/>